<dbReference type="SUPFAM" id="SSF160935">
    <property type="entry name" value="VPA0735-like"/>
    <property type="match status" value="1"/>
</dbReference>
<dbReference type="Gene3D" id="2.60.120.600">
    <property type="entry name" value="Domain of unknown function DUF1214, C-terminal domain"/>
    <property type="match status" value="1"/>
</dbReference>
<feature type="domain" description="DUF1214" evidence="1">
    <location>
        <begin position="86"/>
        <end position="193"/>
    </location>
</feature>
<accession>A0A0M7AVV3</accession>
<gene>
    <name evidence="2" type="ORF">LAX5112_05022</name>
</gene>
<dbReference type="InterPro" id="IPR037049">
    <property type="entry name" value="DUF1214_C_sf"/>
</dbReference>
<dbReference type="Pfam" id="PF06742">
    <property type="entry name" value="DUF1214"/>
    <property type="match status" value="1"/>
</dbReference>
<organism evidence="2 3">
    <name type="scientific">Roseibium alexandrii</name>
    <dbReference type="NCBI Taxonomy" id="388408"/>
    <lineage>
        <taxon>Bacteria</taxon>
        <taxon>Pseudomonadati</taxon>
        <taxon>Pseudomonadota</taxon>
        <taxon>Alphaproteobacteria</taxon>
        <taxon>Hyphomicrobiales</taxon>
        <taxon>Stappiaceae</taxon>
        <taxon>Roseibium</taxon>
    </lineage>
</organism>
<dbReference type="PANTHER" id="PTHR36509">
    <property type="entry name" value="BLL3101 PROTEIN"/>
    <property type="match status" value="1"/>
</dbReference>
<dbReference type="PANTHER" id="PTHR36509:SF3">
    <property type="entry name" value="SIGNAL PEPTIDE PROTEIN"/>
    <property type="match status" value="1"/>
</dbReference>
<dbReference type="EMBL" id="CXWD01000041">
    <property type="protein sequence ID" value="CTQ77704.1"/>
    <property type="molecule type" value="Genomic_DNA"/>
</dbReference>
<dbReference type="AlphaFoldDB" id="A0A0M7AVV3"/>
<dbReference type="InterPro" id="IPR010621">
    <property type="entry name" value="DUF1214"/>
</dbReference>
<dbReference type="STRING" id="388408.LAX5112_05022"/>
<sequence length="210" mass="23737">MEAILTEAAMTGWSEMNVNFFANPRPERLIWPDRNWVFVPLAGPLDPETGDFGNADYRDLLANDFYFFMAWGTSSAIGRRQAGPGSLYFYTPRDATGAYLDGAQNYKLTVPGPVPASQFWSVTVYDTETRTIIDTDQGRGAVRTIYENPEPNKDGSFDIYFGPEAPEGKENNWVKTIPGKGWFTFMRIYGPQEPIFDSSWVLPDIEEGDW</sequence>
<reference evidence="3" key="1">
    <citation type="submission" date="2015-07" db="EMBL/GenBank/DDBJ databases">
        <authorList>
            <person name="Rodrigo-Torres Lidia"/>
            <person name="Arahal R.David."/>
        </authorList>
    </citation>
    <scope>NUCLEOTIDE SEQUENCE [LARGE SCALE GENOMIC DNA]</scope>
    <source>
        <strain evidence="3">CECT 5112</strain>
    </source>
</reference>
<proteinExistence type="predicted"/>
<protein>
    <recommendedName>
        <fullName evidence="1">DUF1214 domain-containing protein</fullName>
    </recommendedName>
</protein>
<dbReference type="Proteomes" id="UP000053235">
    <property type="component" value="Unassembled WGS sequence"/>
</dbReference>
<evidence type="ECO:0000259" key="1">
    <source>
        <dbReference type="Pfam" id="PF06742"/>
    </source>
</evidence>
<evidence type="ECO:0000313" key="3">
    <source>
        <dbReference type="Proteomes" id="UP000053235"/>
    </source>
</evidence>
<name>A0A0M7AVV3_9HYPH</name>
<keyword evidence="3" id="KW-1185">Reference proteome</keyword>
<evidence type="ECO:0000313" key="2">
    <source>
        <dbReference type="EMBL" id="CTQ77704.1"/>
    </source>
</evidence>